<evidence type="ECO:0000256" key="7">
    <source>
        <dbReference type="SAM" id="Phobius"/>
    </source>
</evidence>
<dbReference type="RefSeq" id="WP_046280197.1">
    <property type="nucleotide sequence ID" value="NZ_LATL02000090.1"/>
</dbReference>
<comment type="subcellular location">
    <subcellularLocation>
        <location evidence="1">Cell membrane</location>
        <topology evidence="1">Multi-pass membrane protein</topology>
    </subcellularLocation>
</comment>
<comment type="caution">
    <text evidence="9">The sequence shown here is derived from an EMBL/GenBank/DDBJ whole genome shotgun (WGS) entry which is preliminary data.</text>
</comment>
<dbReference type="InterPro" id="IPR011701">
    <property type="entry name" value="MFS"/>
</dbReference>
<keyword evidence="3" id="KW-1003">Cell membrane</keyword>
<evidence type="ECO:0000256" key="6">
    <source>
        <dbReference type="ARBA" id="ARBA00023136"/>
    </source>
</evidence>
<feature type="transmembrane region" description="Helical" evidence="7">
    <location>
        <begin position="386"/>
        <end position="406"/>
    </location>
</feature>
<feature type="transmembrane region" description="Helical" evidence="7">
    <location>
        <begin position="262"/>
        <end position="280"/>
    </location>
</feature>
<feature type="transmembrane region" description="Helical" evidence="7">
    <location>
        <begin position="318"/>
        <end position="342"/>
    </location>
</feature>
<feature type="transmembrane region" description="Helical" evidence="7">
    <location>
        <begin position="144"/>
        <end position="167"/>
    </location>
</feature>
<dbReference type="GO" id="GO:0022857">
    <property type="term" value="F:transmembrane transporter activity"/>
    <property type="evidence" value="ECO:0007669"/>
    <property type="project" value="InterPro"/>
</dbReference>
<gene>
    <name evidence="9" type="ORF">WN50_19215</name>
</gene>
<evidence type="ECO:0000256" key="1">
    <source>
        <dbReference type="ARBA" id="ARBA00004651"/>
    </source>
</evidence>
<keyword evidence="6 7" id="KW-0472">Membrane</keyword>
<dbReference type="InterPro" id="IPR036259">
    <property type="entry name" value="MFS_trans_sf"/>
</dbReference>
<evidence type="ECO:0000313" key="10">
    <source>
        <dbReference type="Proteomes" id="UP000033607"/>
    </source>
</evidence>
<evidence type="ECO:0000256" key="5">
    <source>
        <dbReference type="ARBA" id="ARBA00022989"/>
    </source>
</evidence>
<dbReference type="PATRIC" id="fig|1637645.4.peg.1805"/>
<dbReference type="InterPro" id="IPR050171">
    <property type="entry name" value="MFS_Transporters"/>
</dbReference>
<feature type="transmembrane region" description="Helical" evidence="7">
    <location>
        <begin position="111"/>
        <end position="132"/>
    </location>
</feature>
<dbReference type="AlphaFoldDB" id="A0A0F5YCC0"/>
<dbReference type="PANTHER" id="PTHR23517">
    <property type="entry name" value="RESISTANCE PROTEIN MDTM, PUTATIVE-RELATED-RELATED"/>
    <property type="match status" value="1"/>
</dbReference>
<evidence type="ECO:0000256" key="3">
    <source>
        <dbReference type="ARBA" id="ARBA00022475"/>
    </source>
</evidence>
<protein>
    <submittedName>
        <fullName evidence="9">MFS transporter</fullName>
    </submittedName>
</protein>
<sequence length="417" mass="45004">MGCLNRILTWLPSLNPQIWVLAFGRLLSQTGTGFTLFYAPIFFVNQVGLSATAVGIGLGSAQISGILGRILGGSFSDSPVWGRRRTLLLSALISAISSFILASASDFKTVVLGNLFLGLGIGLYWPATEAVVADLSTGDNRNQAFALTRLADNIGLQLGIILGGIVISTTGAYRTLFIVDALSFLVFFGVIFATIQETYTPPSTDSKEQNLTQKWLLALSDRPLLVFVLINIMFTVYISQIHSTIPLYFNQFVNNGFSPGKISYLFAGYITLCVLTQLPIAHFLSRWTRPQALMISASLWGIGFILIGLTGIVAENNLLFAILALSLLAIATVSYTPSASALVADLAPESLRGIYLAINAQCWAIGYLIGPPLGGWVLDQSPDVVYNYWLGLAASISVAILILQVLNRIMDSQKINH</sequence>
<keyword evidence="2" id="KW-0813">Transport</keyword>
<dbReference type="SUPFAM" id="SSF103473">
    <property type="entry name" value="MFS general substrate transporter"/>
    <property type="match status" value="1"/>
</dbReference>
<dbReference type="PANTHER" id="PTHR23517:SF3">
    <property type="entry name" value="INTEGRAL MEMBRANE TRANSPORT PROTEIN"/>
    <property type="match status" value="1"/>
</dbReference>
<evidence type="ECO:0000256" key="2">
    <source>
        <dbReference type="ARBA" id="ARBA00022448"/>
    </source>
</evidence>
<feature type="transmembrane region" description="Helical" evidence="7">
    <location>
        <begin position="292"/>
        <end position="312"/>
    </location>
</feature>
<dbReference type="EMBL" id="LATL02000090">
    <property type="protein sequence ID" value="KKD36531.1"/>
    <property type="molecule type" value="Genomic_DNA"/>
</dbReference>
<dbReference type="Pfam" id="PF07690">
    <property type="entry name" value="MFS_1"/>
    <property type="match status" value="2"/>
</dbReference>
<dbReference type="GO" id="GO:0005886">
    <property type="term" value="C:plasma membrane"/>
    <property type="evidence" value="ECO:0007669"/>
    <property type="project" value="UniProtKB-SubCell"/>
</dbReference>
<feature type="transmembrane region" description="Helical" evidence="7">
    <location>
        <begin position="224"/>
        <end position="242"/>
    </location>
</feature>
<feature type="transmembrane region" description="Helical" evidence="7">
    <location>
        <begin position="354"/>
        <end position="374"/>
    </location>
</feature>
<dbReference type="Gene3D" id="1.20.1250.20">
    <property type="entry name" value="MFS general substrate transporter like domains"/>
    <property type="match status" value="1"/>
</dbReference>
<dbReference type="OrthoDB" id="9793283at2"/>
<evidence type="ECO:0000256" key="4">
    <source>
        <dbReference type="ARBA" id="ARBA00022692"/>
    </source>
</evidence>
<feature type="transmembrane region" description="Helical" evidence="7">
    <location>
        <begin position="173"/>
        <end position="195"/>
    </location>
</feature>
<dbReference type="PROSITE" id="PS50850">
    <property type="entry name" value="MFS"/>
    <property type="match status" value="1"/>
</dbReference>
<feature type="transmembrane region" description="Helical" evidence="7">
    <location>
        <begin position="47"/>
        <end position="67"/>
    </location>
</feature>
<reference evidence="9 10" key="1">
    <citation type="submission" date="2015-06" db="EMBL/GenBank/DDBJ databases">
        <title>Draft genome assembly of filamentous brackish cyanobacterium Limnoraphis robusta strain CS-951.</title>
        <authorList>
            <person name="Willis A."/>
            <person name="Parks M."/>
            <person name="Burford M.A."/>
        </authorList>
    </citation>
    <scope>NUCLEOTIDE SEQUENCE [LARGE SCALE GENOMIC DNA]</scope>
    <source>
        <strain evidence="9 10">CS-951</strain>
    </source>
</reference>
<dbReference type="InterPro" id="IPR020846">
    <property type="entry name" value="MFS_dom"/>
</dbReference>
<keyword evidence="4 7" id="KW-0812">Transmembrane</keyword>
<keyword evidence="5 7" id="KW-1133">Transmembrane helix</keyword>
<name>A0A0F5YCC0_9CYAN</name>
<evidence type="ECO:0000259" key="8">
    <source>
        <dbReference type="PROSITE" id="PS50850"/>
    </source>
</evidence>
<organism evidence="9 10">
    <name type="scientific">Limnoraphis robusta CS-951</name>
    <dbReference type="NCBI Taxonomy" id="1637645"/>
    <lineage>
        <taxon>Bacteria</taxon>
        <taxon>Bacillati</taxon>
        <taxon>Cyanobacteriota</taxon>
        <taxon>Cyanophyceae</taxon>
        <taxon>Oscillatoriophycideae</taxon>
        <taxon>Oscillatoriales</taxon>
        <taxon>Sirenicapillariaceae</taxon>
        <taxon>Limnoraphis</taxon>
    </lineage>
</organism>
<evidence type="ECO:0000313" key="9">
    <source>
        <dbReference type="EMBL" id="KKD36531.1"/>
    </source>
</evidence>
<feature type="domain" description="Major facilitator superfamily (MFS) profile" evidence="8">
    <location>
        <begin position="17"/>
        <end position="411"/>
    </location>
</feature>
<proteinExistence type="predicted"/>
<dbReference type="Proteomes" id="UP000033607">
    <property type="component" value="Unassembled WGS sequence"/>
</dbReference>
<feature type="transmembrane region" description="Helical" evidence="7">
    <location>
        <begin position="87"/>
        <end position="105"/>
    </location>
</feature>
<accession>A0A0F5YCC0</accession>